<gene>
    <name evidence="2" type="ORF">MtrunA17_Chr4g0070861</name>
</gene>
<feature type="signal peptide" evidence="1">
    <location>
        <begin position="1"/>
        <end position="17"/>
    </location>
</feature>
<evidence type="ECO:0000256" key="1">
    <source>
        <dbReference type="SAM" id="SignalP"/>
    </source>
</evidence>
<evidence type="ECO:0000313" key="3">
    <source>
        <dbReference type="Proteomes" id="UP000265566"/>
    </source>
</evidence>
<comment type="caution">
    <text evidence="2">The sequence shown here is derived from an EMBL/GenBank/DDBJ whole genome shotgun (WGS) entry which is preliminary data.</text>
</comment>
<dbReference type="EMBL" id="PSQE01000004">
    <property type="protein sequence ID" value="RHN64605.1"/>
    <property type="molecule type" value="Genomic_DNA"/>
</dbReference>
<organism evidence="2 3">
    <name type="scientific">Medicago truncatula</name>
    <name type="common">Barrel medic</name>
    <name type="synonym">Medicago tribuloides</name>
    <dbReference type="NCBI Taxonomy" id="3880"/>
    <lineage>
        <taxon>Eukaryota</taxon>
        <taxon>Viridiplantae</taxon>
        <taxon>Streptophyta</taxon>
        <taxon>Embryophyta</taxon>
        <taxon>Tracheophyta</taxon>
        <taxon>Spermatophyta</taxon>
        <taxon>Magnoliopsida</taxon>
        <taxon>eudicotyledons</taxon>
        <taxon>Gunneridae</taxon>
        <taxon>Pentapetalae</taxon>
        <taxon>rosids</taxon>
        <taxon>fabids</taxon>
        <taxon>Fabales</taxon>
        <taxon>Fabaceae</taxon>
        <taxon>Papilionoideae</taxon>
        <taxon>50 kb inversion clade</taxon>
        <taxon>NPAAA clade</taxon>
        <taxon>Hologalegina</taxon>
        <taxon>IRL clade</taxon>
        <taxon>Trifolieae</taxon>
        <taxon>Medicago</taxon>
    </lineage>
</organism>
<reference evidence="3" key="1">
    <citation type="journal article" date="2018" name="Nat. Plants">
        <title>Whole-genome landscape of Medicago truncatula symbiotic genes.</title>
        <authorList>
            <person name="Pecrix Y."/>
            <person name="Staton S.E."/>
            <person name="Sallet E."/>
            <person name="Lelandais-Briere C."/>
            <person name="Moreau S."/>
            <person name="Carrere S."/>
            <person name="Blein T."/>
            <person name="Jardinaud M.F."/>
            <person name="Latrasse D."/>
            <person name="Zouine M."/>
            <person name="Zahm M."/>
            <person name="Kreplak J."/>
            <person name="Mayjonade B."/>
            <person name="Satge C."/>
            <person name="Perez M."/>
            <person name="Cauet S."/>
            <person name="Marande W."/>
            <person name="Chantry-Darmon C."/>
            <person name="Lopez-Roques C."/>
            <person name="Bouchez O."/>
            <person name="Berard A."/>
            <person name="Debelle F."/>
            <person name="Munos S."/>
            <person name="Bendahmane A."/>
            <person name="Berges H."/>
            <person name="Niebel A."/>
            <person name="Buitink J."/>
            <person name="Frugier F."/>
            <person name="Benhamed M."/>
            <person name="Crespi M."/>
            <person name="Gouzy J."/>
            <person name="Gamas P."/>
        </authorList>
    </citation>
    <scope>NUCLEOTIDE SEQUENCE [LARGE SCALE GENOMIC DNA]</scope>
    <source>
        <strain evidence="3">cv. Jemalong A17</strain>
    </source>
</reference>
<proteinExistence type="predicted"/>
<name>A0A396IL68_MEDTR</name>
<dbReference type="AlphaFoldDB" id="A0A396IL68"/>
<dbReference type="Proteomes" id="UP000265566">
    <property type="component" value="Chromosome 4"/>
</dbReference>
<evidence type="ECO:0000313" key="2">
    <source>
        <dbReference type="EMBL" id="RHN64605.1"/>
    </source>
</evidence>
<evidence type="ECO:0008006" key="4">
    <source>
        <dbReference type="Google" id="ProtNLM"/>
    </source>
</evidence>
<sequence>MFILWVVLNLELFTVQCTLLVSKLNNYHAEINEQNSEENCSDGALGGGLSTIVSISSNILSHLSL</sequence>
<keyword evidence="1" id="KW-0732">Signal</keyword>
<feature type="chain" id="PRO_5017270996" description="Transmembrane protein" evidence="1">
    <location>
        <begin position="18"/>
        <end position="65"/>
    </location>
</feature>
<dbReference type="Gramene" id="rna27434">
    <property type="protein sequence ID" value="RHN64605.1"/>
    <property type="gene ID" value="gene27434"/>
</dbReference>
<protein>
    <recommendedName>
        <fullName evidence="4">Transmembrane protein</fullName>
    </recommendedName>
</protein>
<accession>A0A396IL68</accession>